<evidence type="ECO:0000256" key="8">
    <source>
        <dbReference type="SAM" id="MobiDB-lite"/>
    </source>
</evidence>
<keyword evidence="3 7" id="KW-0812">Transmembrane</keyword>
<feature type="transmembrane region" description="Helical" evidence="7">
    <location>
        <begin position="98"/>
        <end position="131"/>
    </location>
</feature>
<gene>
    <name evidence="9" type="ORF">LTR77_007062</name>
</gene>
<comment type="similarity">
    <text evidence="2 7">Belongs to the derlin family.</text>
</comment>
<sequence>MSAQDMFWAAPPIARTLTAAIVLVSIPGHLIGIPDLYWLVFDTYTIFTLKQVPQIWRLVTNFLITGPKFGMILDPYFVFTYASSLETAASRFSQPGDFSIYLAFVSVIILLLGGCYLGSVFLLSPLTLALAYTHAQENPNQQINYFVVTFSAKWLPVVMLIGTVIMASPYAALVQATGLVAAHAYDFCTIIWPQYGGGRKLLSTPVAVQRWFANVAGAPQRRGAGTAFNTGGPAAQNVPQRSAGTGGGWTSGFGGNGWGQRGPGRRLGGD</sequence>
<comment type="function">
    <text evidence="7">May be involved in the degradation of misfolded endoplasmic reticulum (ER) luminal proteins.</text>
</comment>
<comment type="subcellular location">
    <subcellularLocation>
        <location evidence="1 7">Endoplasmic reticulum membrane</location>
        <topology evidence="1 7">Multi-pass membrane protein</topology>
    </subcellularLocation>
</comment>
<dbReference type="InterPro" id="IPR035952">
    <property type="entry name" value="Rhomboid-like_sf"/>
</dbReference>
<evidence type="ECO:0000313" key="10">
    <source>
        <dbReference type="Proteomes" id="UP001337655"/>
    </source>
</evidence>
<keyword evidence="5 7" id="KW-1133">Transmembrane helix</keyword>
<evidence type="ECO:0000256" key="3">
    <source>
        <dbReference type="ARBA" id="ARBA00022692"/>
    </source>
</evidence>
<dbReference type="GO" id="GO:0006950">
    <property type="term" value="P:response to stress"/>
    <property type="evidence" value="ECO:0007669"/>
    <property type="project" value="UniProtKB-ARBA"/>
</dbReference>
<dbReference type="SUPFAM" id="SSF144091">
    <property type="entry name" value="Rhomboid-like"/>
    <property type="match status" value="1"/>
</dbReference>
<comment type="caution">
    <text evidence="9">The sequence shown here is derived from an EMBL/GenBank/DDBJ whole genome shotgun (WGS) entry which is preliminary data.</text>
</comment>
<evidence type="ECO:0000313" key="9">
    <source>
        <dbReference type="EMBL" id="KAK5167363.1"/>
    </source>
</evidence>
<name>A0AAV9P3M3_9PEZI</name>
<evidence type="ECO:0000256" key="2">
    <source>
        <dbReference type="ARBA" id="ARBA00008917"/>
    </source>
</evidence>
<dbReference type="InterPro" id="IPR007599">
    <property type="entry name" value="DER1"/>
</dbReference>
<keyword evidence="10" id="KW-1185">Reference proteome</keyword>
<evidence type="ECO:0000256" key="4">
    <source>
        <dbReference type="ARBA" id="ARBA00022824"/>
    </source>
</evidence>
<dbReference type="RefSeq" id="XP_064657069.1">
    <property type="nucleotide sequence ID" value="XM_064804299.1"/>
</dbReference>
<feature type="compositionally biased region" description="Gly residues" evidence="8">
    <location>
        <begin position="244"/>
        <end position="270"/>
    </location>
</feature>
<evidence type="ECO:0000256" key="5">
    <source>
        <dbReference type="ARBA" id="ARBA00022989"/>
    </source>
</evidence>
<evidence type="ECO:0000256" key="1">
    <source>
        <dbReference type="ARBA" id="ARBA00004477"/>
    </source>
</evidence>
<dbReference type="Pfam" id="PF04511">
    <property type="entry name" value="DER1"/>
    <property type="match status" value="1"/>
</dbReference>
<keyword evidence="6 7" id="KW-0472">Membrane</keyword>
<accession>A0AAV9P3M3</accession>
<feature type="transmembrane region" description="Helical" evidence="7">
    <location>
        <begin position="58"/>
        <end position="78"/>
    </location>
</feature>
<dbReference type="PANTHER" id="PTHR11009">
    <property type="entry name" value="DER1-LIKE PROTEIN, DERLIN"/>
    <property type="match status" value="1"/>
</dbReference>
<organism evidence="9 10">
    <name type="scientific">Saxophila tyrrhenica</name>
    <dbReference type="NCBI Taxonomy" id="1690608"/>
    <lineage>
        <taxon>Eukaryota</taxon>
        <taxon>Fungi</taxon>
        <taxon>Dikarya</taxon>
        <taxon>Ascomycota</taxon>
        <taxon>Pezizomycotina</taxon>
        <taxon>Dothideomycetes</taxon>
        <taxon>Dothideomycetidae</taxon>
        <taxon>Mycosphaerellales</taxon>
        <taxon>Extremaceae</taxon>
        <taxon>Saxophila</taxon>
    </lineage>
</organism>
<dbReference type="Proteomes" id="UP001337655">
    <property type="component" value="Unassembled WGS sequence"/>
</dbReference>
<dbReference type="GO" id="GO:0005789">
    <property type="term" value="C:endoplasmic reticulum membrane"/>
    <property type="evidence" value="ECO:0007669"/>
    <property type="project" value="UniProtKB-SubCell"/>
</dbReference>
<keyword evidence="4 7" id="KW-0256">Endoplasmic reticulum</keyword>
<evidence type="ECO:0000256" key="7">
    <source>
        <dbReference type="RuleBase" id="RU363059"/>
    </source>
</evidence>
<evidence type="ECO:0000256" key="6">
    <source>
        <dbReference type="ARBA" id="ARBA00023136"/>
    </source>
</evidence>
<protein>
    <recommendedName>
        <fullName evidence="7">Derlin</fullName>
    </recommendedName>
</protein>
<feature type="region of interest" description="Disordered" evidence="8">
    <location>
        <begin position="230"/>
        <end position="270"/>
    </location>
</feature>
<dbReference type="EMBL" id="JAVRRT010000011">
    <property type="protein sequence ID" value="KAK5167363.1"/>
    <property type="molecule type" value="Genomic_DNA"/>
</dbReference>
<feature type="transmembrane region" description="Helical" evidence="7">
    <location>
        <begin position="143"/>
        <end position="166"/>
    </location>
</feature>
<feature type="transmembrane region" description="Helical" evidence="7">
    <location>
        <begin position="12"/>
        <end position="37"/>
    </location>
</feature>
<proteinExistence type="inferred from homology"/>
<dbReference type="GeneID" id="89928398"/>
<dbReference type="AlphaFoldDB" id="A0AAV9P3M3"/>
<reference evidence="9 10" key="1">
    <citation type="submission" date="2023-08" db="EMBL/GenBank/DDBJ databases">
        <title>Black Yeasts Isolated from many extreme environments.</title>
        <authorList>
            <person name="Coleine C."/>
            <person name="Stajich J.E."/>
            <person name="Selbmann L."/>
        </authorList>
    </citation>
    <scope>NUCLEOTIDE SEQUENCE [LARGE SCALE GENOMIC DNA]</scope>
    <source>
        <strain evidence="9 10">CCFEE 5935</strain>
    </source>
</reference>